<dbReference type="GO" id="GO:0000166">
    <property type="term" value="F:nucleotide binding"/>
    <property type="evidence" value="ECO:0007669"/>
    <property type="project" value="InterPro"/>
</dbReference>
<name>A0A2M9C0I5_9MICO</name>
<feature type="domain" description="GFO/IDH/MocA-like oxidoreductase" evidence="3">
    <location>
        <begin position="135"/>
        <end position="258"/>
    </location>
</feature>
<evidence type="ECO:0000259" key="3">
    <source>
        <dbReference type="Pfam" id="PF22725"/>
    </source>
</evidence>
<dbReference type="InterPro" id="IPR055170">
    <property type="entry name" value="GFO_IDH_MocA-like_dom"/>
</dbReference>
<sequence length="349" mass="38118">MTGSEVRIGIVGAGTWGETHARIYQAHPASKVVAVCDSNAGRASGLASRLGIDSWYDDYEEMFTKEGLDSVAIVTPDFAHAEIAIAAARHGLHMLIEKPLATTRDDVFRMIDAITAGEVRAMVDLHNRFSPPFNVARQSVADGELGELQTGYMRLNDAKWVATDLLPWAAQSSILWFLGSHSVDTLRWFFDDEVTRVYSVSRSGLLKGLGVDTVDSYLTTLEFAGGGIAHMENGWINPNAMPNINDIKFTVVGDKGMISIDASSHNLIQKYTEEKVTVPDVLVRDHVFGYPAGFAYQSIRSFVDSLVSGEDFRVSLPDSAKVSLIVLAIMESAKKRQPVEVDYGVITTG</sequence>
<keyword evidence="1" id="KW-0520">NAD</keyword>
<dbReference type="InterPro" id="IPR051450">
    <property type="entry name" value="Gfo/Idh/MocA_Oxidoreductases"/>
</dbReference>
<dbReference type="SUPFAM" id="SSF55347">
    <property type="entry name" value="Glyceraldehyde-3-phosphate dehydrogenase-like, C-terminal domain"/>
    <property type="match status" value="1"/>
</dbReference>
<gene>
    <name evidence="4" type="ORF">CLV54_1510</name>
</gene>
<dbReference type="PANTHER" id="PTHR43377:SF1">
    <property type="entry name" value="BILIVERDIN REDUCTASE A"/>
    <property type="match status" value="1"/>
</dbReference>
<dbReference type="PANTHER" id="PTHR43377">
    <property type="entry name" value="BILIVERDIN REDUCTASE A"/>
    <property type="match status" value="1"/>
</dbReference>
<evidence type="ECO:0000259" key="2">
    <source>
        <dbReference type="Pfam" id="PF01408"/>
    </source>
</evidence>
<proteinExistence type="predicted"/>
<dbReference type="InterPro" id="IPR036291">
    <property type="entry name" value="NAD(P)-bd_dom_sf"/>
</dbReference>
<dbReference type="Gene3D" id="3.30.360.10">
    <property type="entry name" value="Dihydrodipicolinate Reductase, domain 2"/>
    <property type="match status" value="1"/>
</dbReference>
<feature type="domain" description="Gfo/Idh/MocA-like oxidoreductase N-terminal" evidence="2">
    <location>
        <begin position="6"/>
        <end position="124"/>
    </location>
</feature>
<evidence type="ECO:0000313" key="4">
    <source>
        <dbReference type="EMBL" id="PJJ63834.1"/>
    </source>
</evidence>
<comment type="caution">
    <text evidence="4">The sequence shown here is derived from an EMBL/GenBank/DDBJ whole genome shotgun (WGS) entry which is preliminary data.</text>
</comment>
<evidence type="ECO:0000313" key="5">
    <source>
        <dbReference type="Proteomes" id="UP000230161"/>
    </source>
</evidence>
<organism evidence="4 5">
    <name type="scientific">Compostimonas suwonensis</name>
    <dbReference type="NCBI Taxonomy" id="1048394"/>
    <lineage>
        <taxon>Bacteria</taxon>
        <taxon>Bacillati</taxon>
        <taxon>Actinomycetota</taxon>
        <taxon>Actinomycetes</taxon>
        <taxon>Micrococcales</taxon>
        <taxon>Microbacteriaceae</taxon>
        <taxon>Compostimonas</taxon>
    </lineage>
</organism>
<dbReference type="Gene3D" id="3.40.50.720">
    <property type="entry name" value="NAD(P)-binding Rossmann-like Domain"/>
    <property type="match status" value="1"/>
</dbReference>
<protein>
    <submittedName>
        <fullName evidence="4">Putative dehydrogenase</fullName>
    </submittedName>
</protein>
<accession>A0A2M9C0I5</accession>
<dbReference type="Pfam" id="PF22725">
    <property type="entry name" value="GFO_IDH_MocA_C3"/>
    <property type="match status" value="1"/>
</dbReference>
<dbReference type="EMBL" id="PGFB01000002">
    <property type="protein sequence ID" value="PJJ63834.1"/>
    <property type="molecule type" value="Genomic_DNA"/>
</dbReference>
<dbReference type="OrthoDB" id="179913at2"/>
<dbReference type="SUPFAM" id="SSF51735">
    <property type="entry name" value="NAD(P)-binding Rossmann-fold domains"/>
    <property type="match status" value="1"/>
</dbReference>
<dbReference type="InterPro" id="IPR000683">
    <property type="entry name" value="Gfo/Idh/MocA-like_OxRdtase_N"/>
</dbReference>
<reference evidence="4 5" key="1">
    <citation type="submission" date="2017-11" db="EMBL/GenBank/DDBJ databases">
        <title>Genomic Encyclopedia of Archaeal and Bacterial Type Strains, Phase II (KMG-II): From Individual Species to Whole Genera.</title>
        <authorList>
            <person name="Goeker M."/>
        </authorList>
    </citation>
    <scope>NUCLEOTIDE SEQUENCE [LARGE SCALE GENOMIC DNA]</scope>
    <source>
        <strain evidence="4 5">DSM 25625</strain>
    </source>
</reference>
<dbReference type="Pfam" id="PF01408">
    <property type="entry name" value="GFO_IDH_MocA"/>
    <property type="match status" value="1"/>
</dbReference>
<keyword evidence="5" id="KW-1185">Reference proteome</keyword>
<dbReference type="Proteomes" id="UP000230161">
    <property type="component" value="Unassembled WGS sequence"/>
</dbReference>
<dbReference type="RefSeq" id="WP_100344289.1">
    <property type="nucleotide sequence ID" value="NZ_PGFB01000002.1"/>
</dbReference>
<evidence type="ECO:0000256" key="1">
    <source>
        <dbReference type="ARBA" id="ARBA00023027"/>
    </source>
</evidence>
<dbReference type="AlphaFoldDB" id="A0A2M9C0I5"/>